<feature type="compositionally biased region" description="Low complexity" evidence="1">
    <location>
        <begin position="114"/>
        <end position="123"/>
    </location>
</feature>
<organism evidence="2 3">
    <name type="scientific">Streptomyces virginiae</name>
    <name type="common">Streptomyces cinnamonensis</name>
    <dbReference type="NCBI Taxonomy" id="1961"/>
    <lineage>
        <taxon>Bacteria</taxon>
        <taxon>Bacillati</taxon>
        <taxon>Actinomycetota</taxon>
        <taxon>Actinomycetes</taxon>
        <taxon>Kitasatosporales</taxon>
        <taxon>Streptomycetaceae</taxon>
        <taxon>Streptomyces</taxon>
    </lineage>
</organism>
<accession>A0ABQ3NZF7</accession>
<comment type="caution">
    <text evidence="2">The sequence shown here is derived from an EMBL/GenBank/DDBJ whole genome shotgun (WGS) entry which is preliminary data.</text>
</comment>
<dbReference type="RefSeq" id="WP_051734832.1">
    <property type="nucleotide sequence ID" value="NZ_BMRU01000069.1"/>
</dbReference>
<protein>
    <recommendedName>
        <fullName evidence="4">ABM domain-containing protein</fullName>
    </recommendedName>
</protein>
<evidence type="ECO:0000313" key="3">
    <source>
        <dbReference type="Proteomes" id="UP000660554"/>
    </source>
</evidence>
<dbReference type="GeneID" id="86954178"/>
<keyword evidence="3" id="KW-1185">Reference proteome</keyword>
<dbReference type="Proteomes" id="UP000660554">
    <property type="component" value="Unassembled WGS sequence"/>
</dbReference>
<evidence type="ECO:0008006" key="4">
    <source>
        <dbReference type="Google" id="ProtNLM"/>
    </source>
</evidence>
<gene>
    <name evidence="2" type="ORF">Scinn_76230</name>
</gene>
<proteinExistence type="predicted"/>
<reference evidence="3" key="1">
    <citation type="submission" date="2020-09" db="EMBL/GenBank/DDBJ databases">
        <title>Whole genome shotgun sequence of Streptomyces cinnamonensis NBRC 15873.</title>
        <authorList>
            <person name="Komaki H."/>
            <person name="Tamura T."/>
        </authorList>
    </citation>
    <scope>NUCLEOTIDE SEQUENCE [LARGE SCALE GENOMIC DNA]</scope>
    <source>
        <strain evidence="3">NBRC 15873</strain>
    </source>
</reference>
<feature type="region of interest" description="Disordered" evidence="1">
    <location>
        <begin position="101"/>
        <end position="123"/>
    </location>
</feature>
<name>A0ABQ3NZF7_STRVG</name>
<dbReference type="EMBL" id="BNDV01000018">
    <property type="protein sequence ID" value="GHI18160.1"/>
    <property type="molecule type" value="Genomic_DNA"/>
</dbReference>
<sequence length="123" mass="13799">MLAIRIHTERGESFERPALGFLSELVARIGADGDHFVIVERLTADPDEYIQVWHDEGEDYQLEHRAGSADRHFRTCLPAAAEVAAFMARWARGEKDWDSGAPWERLDFPPEPADAPALDPQGS</sequence>
<evidence type="ECO:0000256" key="1">
    <source>
        <dbReference type="SAM" id="MobiDB-lite"/>
    </source>
</evidence>
<evidence type="ECO:0000313" key="2">
    <source>
        <dbReference type="EMBL" id="GHI18160.1"/>
    </source>
</evidence>